<dbReference type="AlphaFoldDB" id="A0A022VYD2"/>
<dbReference type="EMBL" id="KK207875">
    <property type="protein sequence ID" value="EZF51051.1"/>
    <property type="molecule type" value="Genomic_DNA"/>
</dbReference>
<evidence type="ECO:0000256" key="1">
    <source>
        <dbReference type="SAM" id="MobiDB-lite"/>
    </source>
</evidence>
<accession>A0A022VYD2</accession>
<keyword evidence="2" id="KW-0812">Transmembrane</keyword>
<dbReference type="Proteomes" id="UP000023758">
    <property type="component" value="Unassembled WGS sequence"/>
</dbReference>
<evidence type="ECO:0000256" key="2">
    <source>
        <dbReference type="SAM" id="Phobius"/>
    </source>
</evidence>
<protein>
    <submittedName>
        <fullName evidence="3">Uncharacterized protein</fullName>
    </submittedName>
</protein>
<feature type="region of interest" description="Disordered" evidence="1">
    <location>
        <begin position="122"/>
        <end position="166"/>
    </location>
</feature>
<evidence type="ECO:0000313" key="3">
    <source>
        <dbReference type="EMBL" id="EZF51051.1"/>
    </source>
</evidence>
<name>A0A022VYD2_TRIRU</name>
<gene>
    <name evidence="3" type="ORF">H103_05636</name>
</gene>
<feature type="compositionally biased region" description="Basic and acidic residues" evidence="1">
    <location>
        <begin position="50"/>
        <end position="63"/>
    </location>
</feature>
<feature type="region of interest" description="Disordered" evidence="1">
    <location>
        <begin position="50"/>
        <end position="86"/>
    </location>
</feature>
<reference evidence="3" key="1">
    <citation type="submission" date="2014-02" db="EMBL/GenBank/DDBJ databases">
        <title>The Genome Sequence of Trichophyton rubrum (morphotype fischeri) CBS 288.86.</title>
        <authorList>
            <consortium name="The Broad Institute Genomics Platform"/>
            <person name="Cuomo C.A."/>
            <person name="White T.C."/>
            <person name="Graser Y."/>
            <person name="Martinez-Rossi N."/>
            <person name="Heitman J."/>
            <person name="Young S.K."/>
            <person name="Zeng Q."/>
            <person name="Gargeya S."/>
            <person name="Abouelleil A."/>
            <person name="Alvarado L."/>
            <person name="Chapman S.B."/>
            <person name="Gainer-Dewar J."/>
            <person name="Goldberg J."/>
            <person name="Griggs A."/>
            <person name="Gujja S."/>
            <person name="Hansen M."/>
            <person name="Howarth C."/>
            <person name="Imamovic A."/>
            <person name="Larimer J."/>
            <person name="Martinez D."/>
            <person name="Murphy C."/>
            <person name="Pearson M.D."/>
            <person name="Persinoti G."/>
            <person name="Poon T."/>
            <person name="Priest M."/>
            <person name="Roberts A.D."/>
            <person name="Saif S."/>
            <person name="Shea T.D."/>
            <person name="Sykes S.N."/>
            <person name="Wortman J."/>
            <person name="Nusbaum C."/>
            <person name="Birren B."/>
        </authorList>
    </citation>
    <scope>NUCLEOTIDE SEQUENCE [LARGE SCALE GENOMIC DNA]</scope>
    <source>
        <strain evidence="3">CBS 288.86</strain>
    </source>
</reference>
<proteinExistence type="predicted"/>
<sequence length="221" mass="23835">MLETAVRRGTAKEAIDYLSWLLFPVLTGIVLHYFPQLDSWARDKLAKRTVEDAENPEPDRQTETTRPVAQGVNASGPLSQGSGSGVTLESFMTECQSFIDSETQARAELLETLNGIKTALQARQHSGHPVASPVAAPETTAADAGTSTTEDQAPEEVRPPDAADPVPVNLEVPAPEVVAEGVVNPKPTICCCPRARAPRCGKVVSRRIKRFIRGILRSGER</sequence>
<feature type="transmembrane region" description="Helical" evidence="2">
    <location>
        <begin position="17"/>
        <end position="34"/>
    </location>
</feature>
<keyword evidence="2" id="KW-1133">Transmembrane helix</keyword>
<dbReference type="HOGENOM" id="CLU_109064_0_0_1"/>
<organism evidence="3">
    <name type="scientific">Trichophyton rubrum CBS 288.86</name>
    <dbReference type="NCBI Taxonomy" id="1215330"/>
    <lineage>
        <taxon>Eukaryota</taxon>
        <taxon>Fungi</taxon>
        <taxon>Dikarya</taxon>
        <taxon>Ascomycota</taxon>
        <taxon>Pezizomycotina</taxon>
        <taxon>Eurotiomycetes</taxon>
        <taxon>Eurotiomycetidae</taxon>
        <taxon>Onygenales</taxon>
        <taxon>Arthrodermataceae</taxon>
        <taxon>Trichophyton</taxon>
    </lineage>
</organism>
<dbReference type="OrthoDB" id="4174258at2759"/>
<feature type="compositionally biased region" description="Polar residues" evidence="1">
    <location>
        <begin position="64"/>
        <end position="86"/>
    </location>
</feature>
<keyword evidence="2" id="KW-0472">Membrane</keyword>